<comment type="caution">
    <text evidence="3">The sequence shown here is derived from an EMBL/GenBank/DDBJ whole genome shotgun (WGS) entry which is preliminary data.</text>
</comment>
<evidence type="ECO:0000313" key="3">
    <source>
        <dbReference type="EMBL" id="GMH54919.1"/>
    </source>
</evidence>
<feature type="compositionally biased region" description="Polar residues" evidence="2">
    <location>
        <begin position="885"/>
        <end position="898"/>
    </location>
</feature>
<reference evidence="3" key="1">
    <citation type="submission" date="2022-07" db="EMBL/GenBank/DDBJ databases">
        <title>Genome analysis of Parmales, a sister group of diatoms, reveals the evolutionary specialization of diatoms from phago-mixotrophs to photoautotrophs.</title>
        <authorList>
            <person name="Ban H."/>
            <person name="Sato S."/>
            <person name="Yoshikawa S."/>
            <person name="Kazumasa Y."/>
            <person name="Nakamura Y."/>
            <person name="Ichinomiya M."/>
            <person name="Saitoh K."/>
            <person name="Sato N."/>
            <person name="Blanc-Mathieu R."/>
            <person name="Endo H."/>
            <person name="Kuwata A."/>
            <person name="Ogata H."/>
        </authorList>
    </citation>
    <scope>NUCLEOTIDE SEQUENCE</scope>
</reference>
<dbReference type="AlphaFoldDB" id="A0A9W7DSS0"/>
<feature type="non-terminal residue" evidence="3">
    <location>
        <position position="907"/>
    </location>
</feature>
<sequence length="907" mass="103004">MSKESIKDFVSKLGIDTSSLDNLLSRIQSRLEDHDYELEKVHKLEEAADKWRKFMILHKLRLGSQERYDVASQPGGEQEATVDHKSDAPAPSAPAPSLTEKRPSVLSRGMTQDFKEQMRREGEKGRKKALKRGRSGTAEVDDEQNEQIFQTKRELVGLRTIVRQLQGEQDKDAAALLDYDHRLEAMKMEIMKCKKELAATLSKKDWHKLDAEVGEHIEGVKKYVGKWGEKQMEILKEEQGANLGKLETWFEDHDKLAKKRQSTLDKKVASCARVNELAELKENVEVDQEILKDKVARATRDLKDAMNRVDMMTQKNTLGKLDKVFVGFILGLVGGAFHKWRCMNESVNEENKAAARRGAVMRKAMVMVRCRMLSLAMRLWKKNDELMVKARNEKARAGKLMKKIMKRFLNAKLDAGMKHWHRTTMLVREQQMRDKLREEQEQMRRKSLSLGKEFTMDKTSHLGEIMNTFGTDTKGALDVLTREVTSLRFDAIGGLRRAWELEKVRNQHDSKQTLQESLDLIGRRADEFEEDVRAKLGGMEKMMPQVRGDVNALMRRSEAVEAEVKRAGDLGKSNSRDIRSLFDAQGRMDEAVVRMEDQVAGVKNDVGRLKEGEAEGRKLIERLQHRLDDSEEREKGLKQQLEDTIKYFEAELGSMRRLVVEQGGRLDEVEGAAAEERGYVRNLEGRLDEEDRDIRGMVEFLGVVKPKMELMVEACLPFEQLSYSKKYCPPINTPLLDINIPDRIAGFGVVMAAWIAFKADSEALRKVVSGVNPEEIVYADEDIELRRRSLLSEFNASLRSELEERSPSAGALRLEARHKFLARLADAIDSALSKHDQVLVSGSSRASRVKASVPTCVACDRPLRTKARKGKIMEEEGGRGEENVPENNNGQGQSTLRGQQGGEGFRG</sequence>
<evidence type="ECO:0000313" key="4">
    <source>
        <dbReference type="Proteomes" id="UP001165082"/>
    </source>
</evidence>
<dbReference type="EMBL" id="BRXZ01002119">
    <property type="protein sequence ID" value="GMH54919.1"/>
    <property type="molecule type" value="Genomic_DNA"/>
</dbReference>
<evidence type="ECO:0000256" key="1">
    <source>
        <dbReference type="SAM" id="Coils"/>
    </source>
</evidence>
<proteinExistence type="predicted"/>
<feature type="coiled-coil region" evidence="1">
    <location>
        <begin position="274"/>
        <end position="315"/>
    </location>
</feature>
<feature type="region of interest" description="Disordered" evidence="2">
    <location>
        <begin position="66"/>
        <end position="144"/>
    </location>
</feature>
<keyword evidence="1" id="KW-0175">Coiled coil</keyword>
<keyword evidence="4" id="KW-1185">Reference proteome</keyword>
<feature type="compositionally biased region" description="Basic residues" evidence="2">
    <location>
        <begin position="125"/>
        <end position="134"/>
    </location>
</feature>
<dbReference type="Proteomes" id="UP001165082">
    <property type="component" value="Unassembled WGS sequence"/>
</dbReference>
<name>A0A9W7DSS0_9STRA</name>
<dbReference type="OrthoDB" id="193726at2759"/>
<feature type="compositionally biased region" description="Basic and acidic residues" evidence="2">
    <location>
        <begin position="113"/>
        <end position="124"/>
    </location>
</feature>
<protein>
    <submittedName>
        <fullName evidence="3">Uncharacterized protein</fullName>
    </submittedName>
</protein>
<feature type="region of interest" description="Disordered" evidence="2">
    <location>
        <begin position="870"/>
        <end position="907"/>
    </location>
</feature>
<gene>
    <name evidence="3" type="ORF">TrRE_jg5544</name>
</gene>
<evidence type="ECO:0000256" key="2">
    <source>
        <dbReference type="SAM" id="MobiDB-lite"/>
    </source>
</evidence>
<feature type="compositionally biased region" description="Basic and acidic residues" evidence="2">
    <location>
        <begin position="871"/>
        <end position="882"/>
    </location>
</feature>
<organism evidence="3 4">
    <name type="scientific">Triparma retinervis</name>
    <dbReference type="NCBI Taxonomy" id="2557542"/>
    <lineage>
        <taxon>Eukaryota</taxon>
        <taxon>Sar</taxon>
        <taxon>Stramenopiles</taxon>
        <taxon>Ochrophyta</taxon>
        <taxon>Bolidophyceae</taxon>
        <taxon>Parmales</taxon>
        <taxon>Triparmaceae</taxon>
        <taxon>Triparma</taxon>
    </lineage>
</organism>
<feature type="coiled-coil region" evidence="1">
    <location>
        <begin position="613"/>
        <end position="640"/>
    </location>
</feature>
<accession>A0A9W7DSS0</accession>